<proteinExistence type="inferred from homology"/>
<comment type="similarity">
    <text evidence="2 6">Belongs to the eukaryotic RPC34/RPC39 RNA polymerase subunit family.</text>
</comment>
<protein>
    <recommendedName>
        <fullName evidence="6">DNA-directed RNA polymerase III subunit RPC6</fullName>
        <shortName evidence="6">RNA polymerase III subunit C6</shortName>
    </recommendedName>
</protein>
<dbReference type="GO" id="GO:0006383">
    <property type="term" value="P:transcription by RNA polymerase III"/>
    <property type="evidence" value="ECO:0007669"/>
    <property type="project" value="UniProtKB-UniRule"/>
</dbReference>
<evidence type="ECO:0000256" key="6">
    <source>
        <dbReference type="PIRNR" id="PIRNR028763"/>
    </source>
</evidence>
<evidence type="ECO:0000256" key="4">
    <source>
        <dbReference type="ARBA" id="ARBA00023163"/>
    </source>
</evidence>
<name>A0A9P4U3P3_9PEZI</name>
<dbReference type="InterPro" id="IPR036390">
    <property type="entry name" value="WH_DNA-bd_sf"/>
</dbReference>
<evidence type="ECO:0000313" key="8">
    <source>
        <dbReference type="EMBL" id="KAF2435233.1"/>
    </source>
</evidence>
<organism evidence="8 9">
    <name type="scientific">Tothia fuscella</name>
    <dbReference type="NCBI Taxonomy" id="1048955"/>
    <lineage>
        <taxon>Eukaryota</taxon>
        <taxon>Fungi</taxon>
        <taxon>Dikarya</taxon>
        <taxon>Ascomycota</taxon>
        <taxon>Pezizomycotina</taxon>
        <taxon>Dothideomycetes</taxon>
        <taxon>Pleosporomycetidae</taxon>
        <taxon>Venturiales</taxon>
        <taxon>Cylindrosympodiaceae</taxon>
        <taxon>Tothia</taxon>
    </lineage>
</organism>
<evidence type="ECO:0000256" key="7">
    <source>
        <dbReference type="SAM" id="MobiDB-lite"/>
    </source>
</evidence>
<evidence type="ECO:0000313" key="9">
    <source>
        <dbReference type="Proteomes" id="UP000800235"/>
    </source>
</evidence>
<keyword evidence="4 6" id="KW-0804">Transcription</keyword>
<comment type="function">
    <text evidence="6">DNA-dependent RNA polymerase catalyzes the transcription of DNA into RNA using the four ribonucleoside triphosphates as substrates. Specific peripheric component of RNA polymerase III which synthesizes small RNAs, such as 5S rRNA and tRNAs.</text>
</comment>
<keyword evidence="9" id="KW-1185">Reference proteome</keyword>
<dbReference type="EMBL" id="MU007014">
    <property type="protein sequence ID" value="KAF2435233.1"/>
    <property type="molecule type" value="Genomic_DNA"/>
</dbReference>
<dbReference type="InterPro" id="IPR036388">
    <property type="entry name" value="WH-like_DNA-bd_sf"/>
</dbReference>
<dbReference type="InterPro" id="IPR007832">
    <property type="entry name" value="RNA_pol_Rpc34"/>
</dbReference>
<feature type="region of interest" description="Disordered" evidence="7">
    <location>
        <begin position="1"/>
        <end position="38"/>
    </location>
</feature>
<dbReference type="OrthoDB" id="613763at2759"/>
<dbReference type="Gene3D" id="1.10.10.10">
    <property type="entry name" value="Winged helix-like DNA-binding domain superfamily/Winged helix DNA-binding domain"/>
    <property type="match status" value="1"/>
</dbReference>
<evidence type="ECO:0000256" key="1">
    <source>
        <dbReference type="ARBA" id="ARBA00004123"/>
    </source>
</evidence>
<evidence type="ECO:0000256" key="2">
    <source>
        <dbReference type="ARBA" id="ARBA00011038"/>
    </source>
</evidence>
<dbReference type="AlphaFoldDB" id="A0A9P4U3P3"/>
<dbReference type="Pfam" id="PF05158">
    <property type="entry name" value="RNA_pol_Rpc34"/>
    <property type="match status" value="1"/>
</dbReference>
<keyword evidence="3 6" id="KW-0240">DNA-directed RNA polymerase</keyword>
<reference evidence="8" key="1">
    <citation type="journal article" date="2020" name="Stud. Mycol.">
        <title>101 Dothideomycetes genomes: a test case for predicting lifestyles and emergence of pathogens.</title>
        <authorList>
            <person name="Haridas S."/>
            <person name="Albert R."/>
            <person name="Binder M."/>
            <person name="Bloem J."/>
            <person name="Labutti K."/>
            <person name="Salamov A."/>
            <person name="Andreopoulos B."/>
            <person name="Baker S."/>
            <person name="Barry K."/>
            <person name="Bills G."/>
            <person name="Bluhm B."/>
            <person name="Cannon C."/>
            <person name="Castanera R."/>
            <person name="Culley D."/>
            <person name="Daum C."/>
            <person name="Ezra D."/>
            <person name="Gonzalez J."/>
            <person name="Henrissat B."/>
            <person name="Kuo A."/>
            <person name="Liang C."/>
            <person name="Lipzen A."/>
            <person name="Lutzoni F."/>
            <person name="Magnuson J."/>
            <person name="Mondo S."/>
            <person name="Nolan M."/>
            <person name="Ohm R."/>
            <person name="Pangilinan J."/>
            <person name="Park H.-J."/>
            <person name="Ramirez L."/>
            <person name="Alfaro M."/>
            <person name="Sun H."/>
            <person name="Tritt A."/>
            <person name="Yoshinaga Y."/>
            <person name="Zwiers L.-H."/>
            <person name="Turgeon B."/>
            <person name="Goodwin S."/>
            <person name="Spatafora J."/>
            <person name="Crous P."/>
            <person name="Grigoriev I."/>
        </authorList>
    </citation>
    <scope>NUCLEOTIDE SEQUENCE</scope>
    <source>
        <strain evidence="8">CBS 130266</strain>
    </source>
</reference>
<keyword evidence="5 6" id="KW-0539">Nucleus</keyword>
<sequence>MAPKRQNPDDAEGSESRQPTKKQKPDAGLDEEQLPGGPVVAKETKKMLRLYDKCRDEREFGHAFTVEELMSMGIAETTEELLSYTQELIDRQLFCLLQQQNSTFMYRLRTKDVANSLLLMSVETRMIYGHVEGAGQQGTWKRWLTLRTNLHENTVGKSLKDLISKKLVKEIKSAKHPTRRIYMLTYLQPSAENAGGNFFSEGSLDGGLIENVSMVITGYLEMNAWAVQKDHPRKDREYHDLMKKLKREDEGKAAIEIDRPLFKTPIHMRNGEPLIPHAADFTDYPTIKAIQDEINTTGIMKNISLTEEDIQRLLQRLEVDGQVERIRGPDGKETSMYRSVRRSWNVRSGPESWYGTIDPDNNGFGPGNGLTQTPCGRCPVFKECRPGGIVSPQTCVYMEEWLQF</sequence>
<accession>A0A9P4U3P3</accession>
<dbReference type="PANTHER" id="PTHR12780">
    <property type="entry name" value="RNA POLYMERASE III DNA DIRECTED , 39KD SUBUNIT-RELATED"/>
    <property type="match status" value="1"/>
</dbReference>
<evidence type="ECO:0000256" key="3">
    <source>
        <dbReference type="ARBA" id="ARBA00022478"/>
    </source>
</evidence>
<gene>
    <name evidence="8" type="ORF">EJ08DRAFT_394032</name>
</gene>
<dbReference type="SUPFAM" id="SSF46785">
    <property type="entry name" value="Winged helix' DNA-binding domain"/>
    <property type="match status" value="1"/>
</dbReference>
<comment type="caution">
    <text evidence="8">The sequence shown here is derived from an EMBL/GenBank/DDBJ whole genome shotgun (WGS) entry which is preliminary data.</text>
</comment>
<comment type="subcellular location">
    <subcellularLocation>
        <location evidence="1 6">Nucleus</location>
    </subcellularLocation>
</comment>
<evidence type="ECO:0000256" key="5">
    <source>
        <dbReference type="ARBA" id="ARBA00023242"/>
    </source>
</evidence>
<dbReference type="InterPro" id="IPR016049">
    <property type="entry name" value="RNA_pol_Rpc34-like"/>
</dbReference>
<dbReference type="PIRSF" id="PIRSF028763">
    <property type="entry name" value="RNA_pol_Rpc34"/>
    <property type="match status" value="1"/>
</dbReference>
<dbReference type="Proteomes" id="UP000800235">
    <property type="component" value="Unassembled WGS sequence"/>
</dbReference>
<dbReference type="GO" id="GO:0005666">
    <property type="term" value="C:RNA polymerase III complex"/>
    <property type="evidence" value="ECO:0007669"/>
    <property type="project" value="UniProtKB-UniRule"/>
</dbReference>